<evidence type="ECO:0000313" key="2">
    <source>
        <dbReference type="Proteomes" id="UP000188605"/>
    </source>
</evidence>
<evidence type="ECO:0000313" key="1">
    <source>
        <dbReference type="EMBL" id="ONI37706.1"/>
    </source>
</evidence>
<proteinExistence type="predicted"/>
<dbReference type="EMBL" id="LJDB01000105">
    <property type="protein sequence ID" value="ONI37706.1"/>
    <property type="molecule type" value="Genomic_DNA"/>
</dbReference>
<protein>
    <submittedName>
        <fullName evidence="1">Uncharacterized protein</fullName>
    </submittedName>
</protein>
<gene>
    <name evidence="1" type="ORF">AN396_12500</name>
</gene>
<name>A0ACC8X7E9_9FIRM</name>
<comment type="caution">
    <text evidence="1">The sequence shown here is derived from an EMBL/GenBank/DDBJ whole genome shotgun (WGS) entry which is preliminary data.</text>
</comment>
<sequence length="232" mass="26596">MNAEELVITTMFFVNDDFKIIGDSAGDELTFEDACIYIGKKLVSHVAIFINYNNKIQILKEIGLKTTNKRLLVTEEDPINRIVHKFNGKRADIAYAECLGVPLNKISDYFIAYPLGIDVEKSIDIISPFCVNHDGSMTFYSQILFNTFVNIMEFEDTNIKLSRMKNNIQIKPKIILSINCIAVSGRYLQENIWNSVNSTMQSFCQTHIVIVCYGEIYYKKYVNQTNTLLIIE</sequence>
<keyword evidence="2" id="KW-1185">Reference proteome</keyword>
<organism evidence="1 2">
    <name type="scientific">Candidatus Epulonipiscium fishelsonii</name>
    <dbReference type="NCBI Taxonomy" id="77094"/>
    <lineage>
        <taxon>Bacteria</taxon>
        <taxon>Bacillati</taxon>
        <taxon>Bacillota</taxon>
        <taxon>Clostridia</taxon>
        <taxon>Lachnospirales</taxon>
        <taxon>Lachnospiraceae</taxon>
        <taxon>Candidatus Epulonipiscium</taxon>
    </lineage>
</organism>
<accession>A0ACC8X7E9</accession>
<dbReference type="Proteomes" id="UP000188605">
    <property type="component" value="Unassembled WGS sequence"/>
</dbReference>
<reference evidence="1" key="1">
    <citation type="submission" date="2016-08" db="EMBL/GenBank/DDBJ databases">
        <authorList>
            <person name="Ngugi D.K."/>
            <person name="Miyake S."/>
            <person name="Stingl U."/>
        </authorList>
    </citation>
    <scope>NUCLEOTIDE SEQUENCE</scope>
    <source>
        <strain evidence="1">SCG-B11WGA-EpuloA1</strain>
    </source>
</reference>